<dbReference type="SMART" id="SM00978">
    <property type="entry name" value="Tim44"/>
    <property type="match status" value="1"/>
</dbReference>
<evidence type="ECO:0000313" key="12">
    <source>
        <dbReference type="Proteomes" id="UP001153709"/>
    </source>
</evidence>
<evidence type="ECO:0000256" key="7">
    <source>
        <dbReference type="ARBA" id="ARBA00039448"/>
    </source>
</evidence>
<evidence type="ECO:0000256" key="1">
    <source>
        <dbReference type="ARBA" id="ARBA00004173"/>
    </source>
</evidence>
<feature type="domain" description="Tim44-like" evidence="10">
    <location>
        <begin position="136"/>
        <end position="284"/>
    </location>
</feature>
<dbReference type="OrthoDB" id="19619at2759"/>
<sequence length="333" mass="39127">MTLRITNTLGLRLLQDVCHSFMAPAAISANTQIVRHRRTKHWNPKWKLFRRLKVMPVELPKFQERVEDLPDEEVVKRLKEQGILPPRPWIERQYFIHSTGAVFEPYVPPEGDGKVSPVSKQGAMQSVQFLQKKTTTMMAIRKVRQFEEEFDTPQFCKEAEKIYIKMHEILASEYKENLIDYVTERAYPEVIHNIKNKTLRWRYIKELELPRVVQARCTDVVSKENIFAQITVRFHTQQALAIYDRFGRLMHGSEIIAKDVLEYVVFEKHLSNQYGTWRVHAKIIPDWLPPREPSSLTFKKIVEPIEESQVTEDKTSETKVIEQNKEGEKLSLA</sequence>
<organism evidence="11 12">
    <name type="scientific">Diabrotica balteata</name>
    <name type="common">Banded cucumber beetle</name>
    <dbReference type="NCBI Taxonomy" id="107213"/>
    <lineage>
        <taxon>Eukaryota</taxon>
        <taxon>Metazoa</taxon>
        <taxon>Ecdysozoa</taxon>
        <taxon>Arthropoda</taxon>
        <taxon>Hexapoda</taxon>
        <taxon>Insecta</taxon>
        <taxon>Pterygota</taxon>
        <taxon>Neoptera</taxon>
        <taxon>Endopterygota</taxon>
        <taxon>Coleoptera</taxon>
        <taxon>Polyphaga</taxon>
        <taxon>Cucujiformia</taxon>
        <taxon>Chrysomeloidea</taxon>
        <taxon>Chrysomelidae</taxon>
        <taxon>Galerucinae</taxon>
        <taxon>Diabroticina</taxon>
        <taxon>Diabroticites</taxon>
        <taxon>Diabrotica</taxon>
    </lineage>
</organism>
<keyword evidence="4" id="KW-0496">Mitochondrion</keyword>
<dbReference type="Pfam" id="PF04280">
    <property type="entry name" value="Tim44"/>
    <property type="match status" value="1"/>
</dbReference>
<feature type="compositionally biased region" description="Basic and acidic residues" evidence="9">
    <location>
        <begin position="311"/>
        <end position="333"/>
    </location>
</feature>
<evidence type="ECO:0000256" key="3">
    <source>
        <dbReference type="ARBA" id="ARBA00022980"/>
    </source>
</evidence>
<keyword evidence="5" id="KW-0687">Ribonucleoprotein</keyword>
<dbReference type="Proteomes" id="UP001153709">
    <property type="component" value="Chromosome 7"/>
</dbReference>
<evidence type="ECO:0000259" key="10">
    <source>
        <dbReference type="SMART" id="SM00978"/>
    </source>
</evidence>
<evidence type="ECO:0000256" key="5">
    <source>
        <dbReference type="ARBA" id="ARBA00023274"/>
    </source>
</evidence>
<keyword evidence="2" id="KW-0809">Transit peptide</keyword>
<dbReference type="PANTHER" id="PTHR28554">
    <property type="entry name" value="39S RIBOSOMAL PROTEIN L45, MITOCHONDRIAL"/>
    <property type="match status" value="1"/>
</dbReference>
<dbReference type="FunFam" id="3.10.450.240:FF:000003">
    <property type="entry name" value="39S ribosomal protein L45, mitochondrial"/>
    <property type="match status" value="1"/>
</dbReference>
<gene>
    <name evidence="11" type="ORF">DIABBA_LOCUS11345</name>
</gene>
<comment type="subcellular location">
    <subcellularLocation>
        <location evidence="1">Mitochondrion</location>
    </subcellularLocation>
</comment>
<dbReference type="AlphaFoldDB" id="A0A9N9T471"/>
<evidence type="ECO:0000313" key="11">
    <source>
        <dbReference type="EMBL" id="CAG9838454.1"/>
    </source>
</evidence>
<name>A0A9N9T471_DIABA</name>
<dbReference type="GO" id="GO:1990904">
    <property type="term" value="C:ribonucleoprotein complex"/>
    <property type="evidence" value="ECO:0007669"/>
    <property type="project" value="UniProtKB-KW"/>
</dbReference>
<dbReference type="PANTHER" id="PTHR28554:SF1">
    <property type="entry name" value="LARGE RIBOSOMAL SUBUNIT PROTEIN ML45"/>
    <property type="match status" value="1"/>
</dbReference>
<dbReference type="Gene3D" id="3.10.450.240">
    <property type="match status" value="1"/>
</dbReference>
<feature type="region of interest" description="Disordered" evidence="9">
    <location>
        <begin position="309"/>
        <end position="333"/>
    </location>
</feature>
<evidence type="ECO:0000256" key="2">
    <source>
        <dbReference type="ARBA" id="ARBA00022946"/>
    </source>
</evidence>
<dbReference type="SUPFAM" id="SSF54427">
    <property type="entry name" value="NTF2-like"/>
    <property type="match status" value="1"/>
</dbReference>
<dbReference type="InterPro" id="IPR032710">
    <property type="entry name" value="NTF2-like_dom_sf"/>
</dbReference>
<keyword evidence="3" id="KW-0689">Ribosomal protein</keyword>
<dbReference type="EMBL" id="OU898282">
    <property type="protein sequence ID" value="CAG9838454.1"/>
    <property type="molecule type" value="Genomic_DNA"/>
</dbReference>
<evidence type="ECO:0000256" key="8">
    <source>
        <dbReference type="ARBA" id="ARBA00043031"/>
    </source>
</evidence>
<accession>A0A9N9T471</accession>
<comment type="similarity">
    <text evidence="6">Belongs to the mitochondrion-specific ribosomal protein mL45 family.</text>
</comment>
<keyword evidence="12" id="KW-1185">Reference proteome</keyword>
<dbReference type="GO" id="GO:0005840">
    <property type="term" value="C:ribosome"/>
    <property type="evidence" value="ECO:0007669"/>
    <property type="project" value="UniProtKB-KW"/>
</dbReference>
<protein>
    <recommendedName>
        <fullName evidence="7">Large ribosomal subunit protein mL45</fullName>
    </recommendedName>
    <alternativeName>
        <fullName evidence="8">39S ribosomal protein L45, mitochondrial</fullName>
    </alternativeName>
</protein>
<dbReference type="InterPro" id="IPR007379">
    <property type="entry name" value="Tim44-like_dom"/>
</dbReference>
<evidence type="ECO:0000256" key="9">
    <source>
        <dbReference type="SAM" id="MobiDB-lite"/>
    </source>
</evidence>
<evidence type="ECO:0000256" key="6">
    <source>
        <dbReference type="ARBA" id="ARBA00038073"/>
    </source>
</evidence>
<dbReference type="GO" id="GO:0005739">
    <property type="term" value="C:mitochondrion"/>
    <property type="evidence" value="ECO:0007669"/>
    <property type="project" value="UniProtKB-SubCell"/>
</dbReference>
<reference evidence="11" key="1">
    <citation type="submission" date="2022-01" db="EMBL/GenBank/DDBJ databases">
        <authorList>
            <person name="King R."/>
        </authorList>
    </citation>
    <scope>NUCLEOTIDE SEQUENCE</scope>
</reference>
<dbReference type="InterPro" id="IPR051975">
    <property type="entry name" value="mtLSU_mL45"/>
</dbReference>
<proteinExistence type="inferred from homology"/>
<evidence type="ECO:0000256" key="4">
    <source>
        <dbReference type="ARBA" id="ARBA00023128"/>
    </source>
</evidence>